<gene>
    <name evidence="2" type="primary">LOC100277054</name>
</gene>
<dbReference type="InterPro" id="IPR052796">
    <property type="entry name" value="Nod_factor_sulfotransferase"/>
</dbReference>
<keyword evidence="1" id="KW-0812">Transmembrane</keyword>
<reference evidence="2" key="3">
    <citation type="submission" date="2021-05" db="UniProtKB">
        <authorList>
            <consortium name="EnsemblPlants"/>
        </authorList>
    </citation>
    <scope>IDENTIFICATION</scope>
    <source>
        <strain evidence="2">cv. B73</strain>
    </source>
</reference>
<keyword evidence="1" id="KW-1133">Transmembrane helix</keyword>
<dbReference type="PANTHER" id="PTHR32175">
    <property type="entry name" value="PROTEIN, PUTATIVE, EXPRESSED-RELATED"/>
    <property type="match status" value="1"/>
</dbReference>
<reference evidence="2" key="2">
    <citation type="submission" date="2019-07" db="EMBL/GenBank/DDBJ databases">
        <authorList>
            <person name="Seetharam A."/>
            <person name="Woodhouse M."/>
            <person name="Cannon E."/>
        </authorList>
    </citation>
    <scope>NUCLEOTIDE SEQUENCE [LARGE SCALE GENOMIC DNA]</scope>
    <source>
        <strain evidence="2">cv. B73</strain>
    </source>
</reference>
<dbReference type="EnsemblPlants" id="Zm00001eb394300_T002">
    <property type="protein sequence ID" value="Zm00001eb394300_P002"/>
    <property type="gene ID" value="Zm00001eb394300"/>
</dbReference>
<organism evidence="2 3">
    <name type="scientific">Zea mays</name>
    <name type="common">Maize</name>
    <dbReference type="NCBI Taxonomy" id="4577"/>
    <lineage>
        <taxon>Eukaryota</taxon>
        <taxon>Viridiplantae</taxon>
        <taxon>Streptophyta</taxon>
        <taxon>Embryophyta</taxon>
        <taxon>Tracheophyta</taxon>
        <taxon>Spermatophyta</taxon>
        <taxon>Magnoliopsida</taxon>
        <taxon>Liliopsida</taxon>
        <taxon>Poales</taxon>
        <taxon>Poaceae</taxon>
        <taxon>PACMAD clade</taxon>
        <taxon>Panicoideae</taxon>
        <taxon>Andropogonodae</taxon>
        <taxon>Andropogoneae</taxon>
        <taxon>Tripsacinae</taxon>
        <taxon>Zea</taxon>
    </lineage>
</organism>
<dbReference type="SUPFAM" id="SSF52540">
    <property type="entry name" value="P-loop containing nucleoside triphosphate hydrolases"/>
    <property type="match status" value="1"/>
</dbReference>
<keyword evidence="1" id="KW-0472">Membrane</keyword>
<protein>
    <recommendedName>
        <fullName evidence="5">Sulfotransferase</fullName>
    </recommendedName>
</protein>
<dbReference type="InterPro" id="IPR027417">
    <property type="entry name" value="P-loop_NTPase"/>
</dbReference>
<dbReference type="Proteomes" id="UP000007305">
    <property type="component" value="Chromosome 9"/>
</dbReference>
<evidence type="ECO:0000313" key="2">
    <source>
        <dbReference type="EnsemblPlants" id="Zm00001eb394300_P002"/>
    </source>
</evidence>
<evidence type="ECO:0008006" key="5">
    <source>
        <dbReference type="Google" id="ProtNLM"/>
    </source>
</evidence>
<keyword evidence="4" id="KW-1267">Proteomics identification</keyword>
<dbReference type="InParanoid" id="A0A804UJV5"/>
<dbReference type="Gramene" id="Zm00001eb394300_T002">
    <property type="protein sequence ID" value="Zm00001eb394300_P002"/>
    <property type="gene ID" value="Zm00001eb394300"/>
</dbReference>
<dbReference type="OrthoDB" id="2015035at2759"/>
<dbReference type="AlphaFoldDB" id="A0A804UJV5"/>
<feature type="transmembrane region" description="Helical" evidence="1">
    <location>
        <begin position="15"/>
        <end position="36"/>
    </location>
</feature>
<evidence type="ECO:0000256" key="1">
    <source>
        <dbReference type="SAM" id="Phobius"/>
    </source>
</evidence>
<dbReference type="PANTHER" id="PTHR32175:SF4">
    <property type="entry name" value="SULFOTRANSFERASE"/>
    <property type="match status" value="1"/>
</dbReference>
<sequence>MSIYYPAKSPKGPVAAFPLRSALVFFVTSFGFYVCYFSSRQIIALETEAETTASGGGAEPTETRCTNRPAIIPHGPQTRYVHFPRPATYDRGECVCNPVRFFVIVSTQRSGSGWVEALLNSHPNVSSNGEVFSMRERRQNLSSVLGTLDRLYGMDWLTSAAKNECTAAFGFKWMLNQGLMENHRDIVNYLNRKGAMVVFLFRRNTLRRLISVVANNYDRRARQLNGVHKSHVHSKEEAEVLARFRPELDAPALIPSIRTAQRAVRACLRRFGSTRHMVLYYEDVVRDSRKVGGGTSRMALEFKRGYPITGACSSLCMQALSRVQEFLGVPARELSSKHVKIHTRPLPDLVGNWEEVRRTLRGTEYSRFLDDDAE</sequence>
<keyword evidence="3" id="KW-1185">Reference proteome</keyword>
<accession>A0A804UJV5</accession>
<dbReference type="FunCoup" id="A0A804UJV5">
    <property type="interactions" value="1"/>
</dbReference>
<evidence type="ECO:0007829" key="4">
    <source>
        <dbReference type="PeptideAtlas" id="A0A804UJV5"/>
    </source>
</evidence>
<proteinExistence type="evidence at protein level"/>
<evidence type="ECO:0000313" key="3">
    <source>
        <dbReference type="Proteomes" id="UP000007305"/>
    </source>
</evidence>
<dbReference type="Gene3D" id="3.40.50.300">
    <property type="entry name" value="P-loop containing nucleotide triphosphate hydrolases"/>
    <property type="match status" value="1"/>
</dbReference>
<reference evidence="3" key="1">
    <citation type="journal article" date="2009" name="Science">
        <title>The B73 maize genome: complexity, diversity, and dynamics.</title>
        <authorList>
            <person name="Schnable P.S."/>
            <person name="Ware D."/>
            <person name="Fulton R.S."/>
            <person name="Stein J.C."/>
            <person name="Wei F."/>
            <person name="Pasternak S."/>
            <person name="Liang C."/>
            <person name="Zhang J."/>
            <person name="Fulton L."/>
            <person name="Graves T.A."/>
            <person name="Minx P."/>
            <person name="Reily A.D."/>
            <person name="Courtney L."/>
            <person name="Kruchowski S.S."/>
            <person name="Tomlinson C."/>
            <person name="Strong C."/>
            <person name="Delehaunty K."/>
            <person name="Fronick C."/>
            <person name="Courtney B."/>
            <person name="Rock S.M."/>
            <person name="Belter E."/>
            <person name="Du F."/>
            <person name="Kim K."/>
            <person name="Abbott R.M."/>
            <person name="Cotton M."/>
            <person name="Levy A."/>
            <person name="Marchetto P."/>
            <person name="Ochoa K."/>
            <person name="Jackson S.M."/>
            <person name="Gillam B."/>
            <person name="Chen W."/>
            <person name="Yan L."/>
            <person name="Higginbotham J."/>
            <person name="Cardenas M."/>
            <person name="Waligorski J."/>
            <person name="Applebaum E."/>
            <person name="Phelps L."/>
            <person name="Falcone J."/>
            <person name="Kanchi K."/>
            <person name="Thane T."/>
            <person name="Scimone A."/>
            <person name="Thane N."/>
            <person name="Henke J."/>
            <person name="Wang T."/>
            <person name="Ruppert J."/>
            <person name="Shah N."/>
            <person name="Rotter K."/>
            <person name="Hodges J."/>
            <person name="Ingenthron E."/>
            <person name="Cordes M."/>
            <person name="Kohlberg S."/>
            <person name="Sgro J."/>
            <person name="Delgado B."/>
            <person name="Mead K."/>
            <person name="Chinwalla A."/>
            <person name="Leonard S."/>
            <person name="Crouse K."/>
            <person name="Collura K."/>
            <person name="Kudrna D."/>
            <person name="Currie J."/>
            <person name="He R."/>
            <person name="Angelova A."/>
            <person name="Rajasekar S."/>
            <person name="Mueller T."/>
            <person name="Lomeli R."/>
            <person name="Scara G."/>
            <person name="Ko A."/>
            <person name="Delaney K."/>
            <person name="Wissotski M."/>
            <person name="Lopez G."/>
            <person name="Campos D."/>
            <person name="Braidotti M."/>
            <person name="Ashley E."/>
            <person name="Golser W."/>
            <person name="Kim H."/>
            <person name="Lee S."/>
            <person name="Lin J."/>
            <person name="Dujmic Z."/>
            <person name="Kim W."/>
            <person name="Talag J."/>
            <person name="Zuccolo A."/>
            <person name="Fan C."/>
            <person name="Sebastian A."/>
            <person name="Kramer M."/>
            <person name="Spiegel L."/>
            <person name="Nascimento L."/>
            <person name="Zutavern T."/>
            <person name="Miller B."/>
            <person name="Ambroise C."/>
            <person name="Muller S."/>
            <person name="Spooner W."/>
            <person name="Narechania A."/>
            <person name="Ren L."/>
            <person name="Wei S."/>
            <person name="Kumari S."/>
            <person name="Faga B."/>
            <person name="Levy M.J."/>
            <person name="McMahan L."/>
            <person name="Van Buren P."/>
            <person name="Vaughn M.W."/>
            <person name="Ying K."/>
            <person name="Yeh C.-T."/>
            <person name="Emrich S.J."/>
            <person name="Jia Y."/>
            <person name="Kalyanaraman A."/>
            <person name="Hsia A.-P."/>
            <person name="Barbazuk W.B."/>
            <person name="Baucom R.S."/>
            <person name="Brutnell T.P."/>
            <person name="Carpita N.C."/>
            <person name="Chaparro C."/>
            <person name="Chia J.-M."/>
            <person name="Deragon J.-M."/>
            <person name="Estill J.C."/>
            <person name="Fu Y."/>
            <person name="Jeddeloh J.A."/>
            <person name="Han Y."/>
            <person name="Lee H."/>
            <person name="Li P."/>
            <person name="Lisch D.R."/>
            <person name="Liu S."/>
            <person name="Liu Z."/>
            <person name="Nagel D.H."/>
            <person name="McCann M.C."/>
            <person name="SanMiguel P."/>
            <person name="Myers A.M."/>
            <person name="Nettleton D."/>
            <person name="Nguyen J."/>
            <person name="Penning B.W."/>
            <person name="Ponnala L."/>
            <person name="Schneider K.L."/>
            <person name="Schwartz D.C."/>
            <person name="Sharma A."/>
            <person name="Soderlund C."/>
            <person name="Springer N.M."/>
            <person name="Sun Q."/>
            <person name="Wang H."/>
            <person name="Waterman M."/>
            <person name="Westerman R."/>
            <person name="Wolfgruber T.K."/>
            <person name="Yang L."/>
            <person name="Yu Y."/>
            <person name="Zhang L."/>
            <person name="Zhou S."/>
            <person name="Zhu Q."/>
            <person name="Bennetzen J.L."/>
            <person name="Dawe R.K."/>
            <person name="Jiang J."/>
            <person name="Jiang N."/>
            <person name="Presting G.G."/>
            <person name="Wessler S.R."/>
            <person name="Aluru S."/>
            <person name="Martienssen R.A."/>
            <person name="Clifton S.W."/>
            <person name="McCombie W.R."/>
            <person name="Wing R.A."/>
            <person name="Wilson R.K."/>
        </authorList>
    </citation>
    <scope>NUCLEOTIDE SEQUENCE [LARGE SCALE GENOMIC DNA]</scope>
    <source>
        <strain evidence="3">cv. B73</strain>
    </source>
</reference>
<name>A0A804UJV5_MAIZE</name>